<feature type="compositionally biased region" description="Polar residues" evidence="1">
    <location>
        <begin position="24"/>
        <end position="35"/>
    </location>
</feature>
<reference evidence="2 3" key="1">
    <citation type="submission" date="2021-06" db="EMBL/GenBank/DDBJ databases">
        <authorList>
            <person name="Palmer J.M."/>
        </authorList>
    </citation>
    <scope>NUCLEOTIDE SEQUENCE [LARGE SCALE GENOMIC DNA]</scope>
    <source>
        <strain evidence="2 3">MEX-2019</strain>
        <tissue evidence="2">Muscle</tissue>
    </source>
</reference>
<sequence>MGVCEWEFVTCRCKFVSVVRTVEGPQSTAPKSSKGQVDPGPKGRSSPTQPDTKHHPTEVGRQRGTGATASRPKRHSVPPSRHSHTDNPSCAGQTRELIPPLVQAPANPRQQYCPAQSR</sequence>
<feature type="region of interest" description="Disordered" evidence="1">
    <location>
        <begin position="21"/>
        <end position="118"/>
    </location>
</feature>
<dbReference type="AlphaFoldDB" id="A0AAV9SRM3"/>
<comment type="caution">
    <text evidence="2">The sequence shown here is derived from an EMBL/GenBank/DDBJ whole genome shotgun (WGS) entry which is preliminary data.</text>
</comment>
<gene>
    <name evidence="2" type="ORF">CRENBAI_007558</name>
</gene>
<dbReference type="Proteomes" id="UP001311232">
    <property type="component" value="Unassembled WGS sequence"/>
</dbReference>
<proteinExistence type="predicted"/>
<keyword evidence="3" id="KW-1185">Reference proteome</keyword>
<evidence type="ECO:0000313" key="2">
    <source>
        <dbReference type="EMBL" id="KAK5623713.1"/>
    </source>
</evidence>
<name>A0AAV9SRM3_9TELE</name>
<evidence type="ECO:0000256" key="1">
    <source>
        <dbReference type="SAM" id="MobiDB-lite"/>
    </source>
</evidence>
<protein>
    <submittedName>
        <fullName evidence="2">Uncharacterized protein</fullName>
    </submittedName>
</protein>
<feature type="compositionally biased region" description="Basic and acidic residues" evidence="1">
    <location>
        <begin position="51"/>
        <end position="61"/>
    </location>
</feature>
<feature type="compositionally biased region" description="Polar residues" evidence="1">
    <location>
        <begin position="108"/>
        <end position="118"/>
    </location>
</feature>
<accession>A0AAV9SRM3</accession>
<evidence type="ECO:0000313" key="3">
    <source>
        <dbReference type="Proteomes" id="UP001311232"/>
    </source>
</evidence>
<dbReference type="EMBL" id="JAHHUM010000017">
    <property type="protein sequence ID" value="KAK5623713.1"/>
    <property type="molecule type" value="Genomic_DNA"/>
</dbReference>
<organism evidence="2 3">
    <name type="scientific">Crenichthys baileyi</name>
    <name type="common">White River springfish</name>
    <dbReference type="NCBI Taxonomy" id="28760"/>
    <lineage>
        <taxon>Eukaryota</taxon>
        <taxon>Metazoa</taxon>
        <taxon>Chordata</taxon>
        <taxon>Craniata</taxon>
        <taxon>Vertebrata</taxon>
        <taxon>Euteleostomi</taxon>
        <taxon>Actinopterygii</taxon>
        <taxon>Neopterygii</taxon>
        <taxon>Teleostei</taxon>
        <taxon>Neoteleostei</taxon>
        <taxon>Acanthomorphata</taxon>
        <taxon>Ovalentaria</taxon>
        <taxon>Atherinomorphae</taxon>
        <taxon>Cyprinodontiformes</taxon>
        <taxon>Goodeidae</taxon>
        <taxon>Crenichthys</taxon>
    </lineage>
</organism>